<protein>
    <submittedName>
        <fullName evidence="1">Uncharacterized protein</fullName>
    </submittedName>
</protein>
<accession>A0A427AXS1</accession>
<evidence type="ECO:0000313" key="1">
    <source>
        <dbReference type="EMBL" id="RRT81052.1"/>
    </source>
</evidence>
<dbReference type="Proteomes" id="UP000287651">
    <property type="component" value="Unassembled WGS sequence"/>
</dbReference>
<dbReference type="EMBL" id="AMZH03001002">
    <property type="protein sequence ID" value="RRT81052.1"/>
    <property type="molecule type" value="Genomic_DNA"/>
</dbReference>
<sequence length="72" mass="7801">MGGGKHVAPAEGEVVGSGMSTGSFIERRCHGRPDVLRSSYRNLHVASATSLTWDAPHHVRCRRSQRMVGNGE</sequence>
<proteinExistence type="predicted"/>
<dbReference type="AlphaFoldDB" id="A0A427AXS1"/>
<name>A0A427AXS1_ENSVE</name>
<comment type="caution">
    <text evidence="1">The sequence shown here is derived from an EMBL/GenBank/DDBJ whole genome shotgun (WGS) entry which is preliminary data.</text>
</comment>
<organism evidence="1 2">
    <name type="scientific">Ensete ventricosum</name>
    <name type="common">Abyssinian banana</name>
    <name type="synonym">Musa ensete</name>
    <dbReference type="NCBI Taxonomy" id="4639"/>
    <lineage>
        <taxon>Eukaryota</taxon>
        <taxon>Viridiplantae</taxon>
        <taxon>Streptophyta</taxon>
        <taxon>Embryophyta</taxon>
        <taxon>Tracheophyta</taxon>
        <taxon>Spermatophyta</taxon>
        <taxon>Magnoliopsida</taxon>
        <taxon>Liliopsida</taxon>
        <taxon>Zingiberales</taxon>
        <taxon>Musaceae</taxon>
        <taxon>Ensete</taxon>
    </lineage>
</organism>
<gene>
    <name evidence="1" type="ORF">B296_00014871</name>
</gene>
<evidence type="ECO:0000313" key="2">
    <source>
        <dbReference type="Proteomes" id="UP000287651"/>
    </source>
</evidence>
<reference evidence="1 2" key="1">
    <citation type="journal article" date="2014" name="Agronomy (Basel)">
        <title>A Draft Genome Sequence for Ensete ventricosum, the Drought-Tolerant Tree Against Hunger.</title>
        <authorList>
            <person name="Harrison J."/>
            <person name="Moore K.A."/>
            <person name="Paszkiewicz K."/>
            <person name="Jones T."/>
            <person name="Grant M."/>
            <person name="Ambacheew D."/>
            <person name="Muzemil S."/>
            <person name="Studholme D.J."/>
        </authorList>
    </citation>
    <scope>NUCLEOTIDE SEQUENCE [LARGE SCALE GENOMIC DNA]</scope>
</reference>